<dbReference type="CDD" id="cd00093">
    <property type="entry name" value="HTH_XRE"/>
    <property type="match status" value="1"/>
</dbReference>
<evidence type="ECO:0000259" key="3">
    <source>
        <dbReference type="PROSITE" id="PS50943"/>
    </source>
</evidence>
<dbReference type="InterPro" id="IPR050807">
    <property type="entry name" value="TransReg_Diox_bact_type"/>
</dbReference>
<dbReference type="AlphaFoldDB" id="A0A8H9J0X1"/>
<keyword evidence="1" id="KW-0238">DNA-binding</keyword>
<dbReference type="Gene3D" id="1.10.260.40">
    <property type="entry name" value="lambda repressor-like DNA-binding domains"/>
    <property type="match status" value="1"/>
</dbReference>
<dbReference type="SUPFAM" id="SSF47413">
    <property type="entry name" value="lambda repressor-like DNA-binding domains"/>
    <property type="match status" value="1"/>
</dbReference>
<proteinExistence type="predicted"/>
<dbReference type="GO" id="GO:0003677">
    <property type="term" value="F:DNA binding"/>
    <property type="evidence" value="ECO:0007669"/>
    <property type="project" value="UniProtKB-KW"/>
</dbReference>
<feature type="region of interest" description="Disordered" evidence="2">
    <location>
        <begin position="1"/>
        <end position="28"/>
    </location>
</feature>
<evidence type="ECO:0000256" key="2">
    <source>
        <dbReference type="SAM" id="MobiDB-lite"/>
    </source>
</evidence>
<dbReference type="EMBL" id="BNAV01000005">
    <property type="protein sequence ID" value="GHF60986.1"/>
    <property type="molecule type" value="Genomic_DNA"/>
</dbReference>
<dbReference type="RefSeq" id="WP_308431589.1">
    <property type="nucleotide sequence ID" value="NZ_BNAV01000005.1"/>
</dbReference>
<protein>
    <recommendedName>
        <fullName evidence="3">HTH cro/C1-type domain-containing protein</fullName>
    </recommendedName>
</protein>
<dbReference type="PANTHER" id="PTHR46797:SF1">
    <property type="entry name" value="METHYLPHOSPHONATE SYNTHASE"/>
    <property type="match status" value="1"/>
</dbReference>
<evidence type="ECO:0000256" key="1">
    <source>
        <dbReference type="ARBA" id="ARBA00023125"/>
    </source>
</evidence>
<gene>
    <name evidence="4" type="ORF">GCM10017566_37970</name>
</gene>
<evidence type="ECO:0000313" key="4">
    <source>
        <dbReference type="EMBL" id="GHF60986.1"/>
    </source>
</evidence>
<reference evidence="4" key="2">
    <citation type="submission" date="2020-09" db="EMBL/GenBank/DDBJ databases">
        <authorList>
            <person name="Sun Q."/>
            <person name="Zhou Y."/>
        </authorList>
    </citation>
    <scope>NUCLEOTIDE SEQUENCE</scope>
    <source>
        <strain evidence="4">CGMCC 4.7679</strain>
    </source>
</reference>
<sequence length="125" mass="14182">MRPRPAGDGQAPCTTRESGPPHQDAPPEYPILGYGQLLRWPDYVEKSIYSAEYQQVCELLRQLRHEAGLTQVQVAEALGVPQSFVSKYESGQRRLDVVELRHVVDVLNTTLINFMESLEGRWKMG</sequence>
<comment type="caution">
    <text evidence="4">The sequence shown here is derived from an EMBL/GenBank/DDBJ whole genome shotgun (WGS) entry which is preliminary data.</text>
</comment>
<accession>A0A8H9J0X1</accession>
<dbReference type="GO" id="GO:0003700">
    <property type="term" value="F:DNA-binding transcription factor activity"/>
    <property type="evidence" value="ECO:0007669"/>
    <property type="project" value="TreeGrafter"/>
</dbReference>
<evidence type="ECO:0000313" key="5">
    <source>
        <dbReference type="Proteomes" id="UP000658656"/>
    </source>
</evidence>
<dbReference type="GO" id="GO:0005829">
    <property type="term" value="C:cytosol"/>
    <property type="evidence" value="ECO:0007669"/>
    <property type="project" value="TreeGrafter"/>
</dbReference>
<dbReference type="Pfam" id="PF13560">
    <property type="entry name" value="HTH_31"/>
    <property type="match status" value="1"/>
</dbReference>
<dbReference type="InterPro" id="IPR010982">
    <property type="entry name" value="Lambda_DNA-bd_dom_sf"/>
</dbReference>
<dbReference type="InterPro" id="IPR001387">
    <property type="entry name" value="Cro/C1-type_HTH"/>
</dbReference>
<name>A0A8H9J0X1_9PSEU</name>
<organism evidence="4 5">
    <name type="scientific">Amycolatopsis bartoniae</name>
    <dbReference type="NCBI Taxonomy" id="941986"/>
    <lineage>
        <taxon>Bacteria</taxon>
        <taxon>Bacillati</taxon>
        <taxon>Actinomycetota</taxon>
        <taxon>Actinomycetes</taxon>
        <taxon>Pseudonocardiales</taxon>
        <taxon>Pseudonocardiaceae</taxon>
        <taxon>Amycolatopsis</taxon>
    </lineage>
</organism>
<dbReference type="PANTHER" id="PTHR46797">
    <property type="entry name" value="HTH-TYPE TRANSCRIPTIONAL REGULATOR"/>
    <property type="match status" value="1"/>
</dbReference>
<reference evidence="4" key="1">
    <citation type="journal article" date="2014" name="Int. J. Syst. Evol. Microbiol.">
        <title>Complete genome sequence of Corynebacterium casei LMG S-19264T (=DSM 44701T), isolated from a smear-ripened cheese.</title>
        <authorList>
            <consortium name="US DOE Joint Genome Institute (JGI-PGF)"/>
            <person name="Walter F."/>
            <person name="Albersmeier A."/>
            <person name="Kalinowski J."/>
            <person name="Ruckert C."/>
        </authorList>
    </citation>
    <scope>NUCLEOTIDE SEQUENCE</scope>
    <source>
        <strain evidence="4">CGMCC 4.7679</strain>
    </source>
</reference>
<dbReference type="Proteomes" id="UP000658656">
    <property type="component" value="Unassembled WGS sequence"/>
</dbReference>
<keyword evidence="5" id="KW-1185">Reference proteome</keyword>
<dbReference type="SMART" id="SM00530">
    <property type="entry name" value="HTH_XRE"/>
    <property type="match status" value="1"/>
</dbReference>
<dbReference type="PROSITE" id="PS50943">
    <property type="entry name" value="HTH_CROC1"/>
    <property type="match status" value="1"/>
</dbReference>
<feature type="domain" description="HTH cro/C1-type" evidence="3">
    <location>
        <begin position="60"/>
        <end position="114"/>
    </location>
</feature>